<keyword evidence="1" id="KW-1133">Transmembrane helix</keyword>
<evidence type="ECO:0000313" key="3">
    <source>
        <dbReference type="Proteomes" id="UP001209540"/>
    </source>
</evidence>
<name>A0AAD5PA88_9FUNG</name>
<reference evidence="2" key="1">
    <citation type="journal article" date="2022" name="IScience">
        <title>Evolution of zygomycete secretomes and the origins of terrestrial fungal ecologies.</title>
        <authorList>
            <person name="Chang Y."/>
            <person name="Wang Y."/>
            <person name="Mondo S."/>
            <person name="Ahrendt S."/>
            <person name="Andreopoulos W."/>
            <person name="Barry K."/>
            <person name="Beard J."/>
            <person name="Benny G.L."/>
            <person name="Blankenship S."/>
            <person name="Bonito G."/>
            <person name="Cuomo C."/>
            <person name="Desiro A."/>
            <person name="Gervers K.A."/>
            <person name="Hundley H."/>
            <person name="Kuo A."/>
            <person name="LaButti K."/>
            <person name="Lang B.F."/>
            <person name="Lipzen A."/>
            <person name="O'Donnell K."/>
            <person name="Pangilinan J."/>
            <person name="Reynolds N."/>
            <person name="Sandor L."/>
            <person name="Smith M.E."/>
            <person name="Tsang A."/>
            <person name="Grigoriev I.V."/>
            <person name="Stajich J.E."/>
            <person name="Spatafora J.W."/>
        </authorList>
    </citation>
    <scope>NUCLEOTIDE SEQUENCE</scope>
    <source>
        <strain evidence="2">RSA 2281</strain>
    </source>
</reference>
<accession>A0AAD5PA88</accession>
<keyword evidence="3" id="KW-1185">Reference proteome</keyword>
<dbReference type="AlphaFoldDB" id="A0AAD5PA88"/>
<organism evidence="2 3">
    <name type="scientific">Phascolomyces articulosus</name>
    <dbReference type="NCBI Taxonomy" id="60185"/>
    <lineage>
        <taxon>Eukaryota</taxon>
        <taxon>Fungi</taxon>
        <taxon>Fungi incertae sedis</taxon>
        <taxon>Mucoromycota</taxon>
        <taxon>Mucoromycotina</taxon>
        <taxon>Mucoromycetes</taxon>
        <taxon>Mucorales</taxon>
        <taxon>Lichtheimiaceae</taxon>
        <taxon>Phascolomyces</taxon>
    </lineage>
</organism>
<feature type="transmembrane region" description="Helical" evidence="1">
    <location>
        <begin position="402"/>
        <end position="425"/>
    </location>
</feature>
<dbReference type="Proteomes" id="UP001209540">
    <property type="component" value="Unassembled WGS sequence"/>
</dbReference>
<proteinExistence type="predicted"/>
<evidence type="ECO:0000313" key="2">
    <source>
        <dbReference type="EMBL" id="KAI9251508.1"/>
    </source>
</evidence>
<protein>
    <submittedName>
        <fullName evidence="2">Uncharacterized protein</fullName>
    </submittedName>
</protein>
<keyword evidence="1" id="KW-0812">Transmembrane</keyword>
<dbReference type="EMBL" id="JAIXMP010000030">
    <property type="protein sequence ID" value="KAI9251508.1"/>
    <property type="molecule type" value="Genomic_DNA"/>
</dbReference>
<evidence type="ECO:0000256" key="1">
    <source>
        <dbReference type="SAM" id="Phobius"/>
    </source>
</evidence>
<gene>
    <name evidence="2" type="ORF">BDA99DRAFT_203647</name>
</gene>
<reference evidence="2" key="2">
    <citation type="submission" date="2023-02" db="EMBL/GenBank/DDBJ databases">
        <authorList>
            <consortium name="DOE Joint Genome Institute"/>
            <person name="Mondo S.J."/>
            <person name="Chang Y."/>
            <person name="Wang Y."/>
            <person name="Ahrendt S."/>
            <person name="Andreopoulos W."/>
            <person name="Barry K."/>
            <person name="Beard J."/>
            <person name="Benny G.L."/>
            <person name="Blankenship S."/>
            <person name="Bonito G."/>
            <person name="Cuomo C."/>
            <person name="Desiro A."/>
            <person name="Gervers K.A."/>
            <person name="Hundley H."/>
            <person name="Kuo A."/>
            <person name="LaButti K."/>
            <person name="Lang B.F."/>
            <person name="Lipzen A."/>
            <person name="O'Donnell K."/>
            <person name="Pangilinan J."/>
            <person name="Reynolds N."/>
            <person name="Sandor L."/>
            <person name="Smith M.W."/>
            <person name="Tsang A."/>
            <person name="Grigoriev I.V."/>
            <person name="Stajich J.E."/>
            <person name="Spatafora J.W."/>
        </authorList>
    </citation>
    <scope>NUCLEOTIDE SEQUENCE</scope>
    <source>
        <strain evidence="2">RSA 2281</strain>
    </source>
</reference>
<comment type="caution">
    <text evidence="2">The sequence shown here is derived from an EMBL/GenBank/DDBJ whole genome shotgun (WGS) entry which is preliminary data.</text>
</comment>
<keyword evidence="1" id="KW-0472">Membrane</keyword>
<sequence length="442" mass="50477">MSFANSIAIGKLTNMCRKSMLYFHPNVLTYNLAITPSSIKSNCRSNIHLLCEQREQEFKDILEDLQYISEKHHKIYEKAFPSTTSNNNDDDEGAVVGMTTPTSMVEPKYDQAFEITNFDDLIRCASMDHHVLRQQPIRLGGDMTQFPFDPLFDLIYNQLDVNSKRPISPFDTVYQMTLVLSNVAQFSPRACLGLDYFVEVVTYMFGDFHGGFSWECSDHYDPPTLLFANSGNCCTGVDLITDIPSLYQLESAGFSIRPIPCLVENGGIRTYCSRKSVDIQIVTLLDLRYRDFNFPPNSNFRGYHADTLIKLARLIPNKQSFDVALATGIIPENLRIDWTFWNDHIISEAYSYEASAYSGCIRKRSKATRNTLRALKQSYNRHTKRSFFGEIWDFMKTNRLEFLYSTIMLLFTFVSLLQLLVGLGILPPVQPSTVYCLPPPSP</sequence>